<evidence type="ECO:0000256" key="8">
    <source>
        <dbReference type="RuleBase" id="RU004187"/>
    </source>
</evidence>
<sequence length="525" mass="56327">MGFSMQPYGIQSMLKEGHQHISGLNEAVIKNIDACKQLSTITRTSLGPNGMNKMVINHLDKLFVTNDAATIVNELEVQHPAAKILVLAGKAQQEEIGDGANLTISFAGEILQSADELIRMGLHPSEIISGYKKAIIKAIEILSELVEPGSENMDVRNKEQVICRMKAAVASKQFGQEDILCNLIADACIQVCPKNPVNFNVDNIRVAKLVGGGLINSSIVRGMVLKGDTVGTIKRVEKEKVVVFAGGVDTSATETKGTLENYAKTEEAKVEELIKAVADSGAKVIVSGAAVGEMALHFCERYKLMVLKISSKFELRRFCRTTGAIAILKLSPPSPDDLGHVDSISVEEIGGARVTIVRNEEGGNSVCTVVLRGSTDSILDDLERAVDDGVNTYKAMCRDSRIVPGGAATEIELDQYAIAKFAESFEMIPKTLAENAGLNAMEIISSLYAEHASGNTKVGIDLEEGVLKDVSTTNVWDLYVTKFFALKYAADAACTVLRVDQIIMAKPAGGPRRDAAPAPGGMDED</sequence>
<keyword evidence="4 8" id="KW-0547">Nucleotide-binding</keyword>
<evidence type="ECO:0000256" key="5">
    <source>
        <dbReference type="ARBA" id="ARBA00022840"/>
    </source>
</evidence>
<gene>
    <name evidence="9" type="ORF">SVIM_LOCUS509463</name>
</gene>
<dbReference type="GO" id="GO:0005524">
    <property type="term" value="F:ATP binding"/>
    <property type="evidence" value="ECO:0007669"/>
    <property type="project" value="UniProtKB-KW"/>
</dbReference>
<dbReference type="Gene3D" id="3.50.7.10">
    <property type="entry name" value="GroEL"/>
    <property type="match status" value="1"/>
</dbReference>
<dbReference type="InterPro" id="IPR002423">
    <property type="entry name" value="Cpn60/GroEL/TCP-1"/>
</dbReference>
<evidence type="ECO:0000256" key="6">
    <source>
        <dbReference type="ARBA" id="ARBA00023186"/>
    </source>
</evidence>
<dbReference type="InterPro" id="IPR012721">
    <property type="entry name" value="Chap_CCT_theta"/>
</dbReference>
<comment type="similarity">
    <text evidence="2 8">Belongs to the TCP-1 chaperonin family.</text>
</comment>
<dbReference type="PROSITE" id="PS00750">
    <property type="entry name" value="TCP1_1"/>
    <property type="match status" value="1"/>
</dbReference>
<dbReference type="AlphaFoldDB" id="A0A6N2NK82"/>
<dbReference type="GO" id="GO:0140662">
    <property type="term" value="F:ATP-dependent protein folding chaperone"/>
    <property type="evidence" value="ECO:0007669"/>
    <property type="project" value="InterPro"/>
</dbReference>
<dbReference type="InterPro" id="IPR017998">
    <property type="entry name" value="Chaperone_TCP-1"/>
</dbReference>
<dbReference type="Pfam" id="PF00118">
    <property type="entry name" value="Cpn60_TCP1"/>
    <property type="match status" value="1"/>
</dbReference>
<dbReference type="PROSITE" id="PS00751">
    <property type="entry name" value="TCP1_2"/>
    <property type="match status" value="1"/>
</dbReference>
<dbReference type="InterPro" id="IPR002194">
    <property type="entry name" value="Chaperonin_TCP-1_CS"/>
</dbReference>
<proteinExistence type="inferred from homology"/>
<evidence type="ECO:0000256" key="3">
    <source>
        <dbReference type="ARBA" id="ARBA00022490"/>
    </source>
</evidence>
<keyword evidence="6 8" id="KW-0143">Chaperone</keyword>
<reference evidence="9" key="1">
    <citation type="submission" date="2019-03" db="EMBL/GenBank/DDBJ databases">
        <authorList>
            <person name="Mank J."/>
            <person name="Almeida P."/>
        </authorList>
    </citation>
    <scope>NUCLEOTIDE SEQUENCE</scope>
    <source>
        <strain evidence="9">78183</strain>
    </source>
</reference>
<dbReference type="GO" id="GO:0051082">
    <property type="term" value="F:unfolded protein binding"/>
    <property type="evidence" value="ECO:0007669"/>
    <property type="project" value="InterPro"/>
</dbReference>
<dbReference type="EMBL" id="CAADRP010002318">
    <property type="protein sequence ID" value="VFU66010.1"/>
    <property type="molecule type" value="Genomic_DNA"/>
</dbReference>
<dbReference type="InterPro" id="IPR027410">
    <property type="entry name" value="TCP-1-like_intermed_sf"/>
</dbReference>
<dbReference type="Gene3D" id="1.10.560.10">
    <property type="entry name" value="GroEL-like equatorial domain"/>
    <property type="match status" value="1"/>
</dbReference>
<dbReference type="InterPro" id="IPR027409">
    <property type="entry name" value="GroEL-like_apical_dom_sf"/>
</dbReference>
<dbReference type="SUPFAM" id="SSF54849">
    <property type="entry name" value="GroEL-intermediate domain like"/>
    <property type="match status" value="1"/>
</dbReference>
<evidence type="ECO:0000256" key="7">
    <source>
        <dbReference type="ARBA" id="ARBA00029602"/>
    </source>
</evidence>
<dbReference type="CDD" id="cd03341">
    <property type="entry name" value="TCP1_theta"/>
    <property type="match status" value="1"/>
</dbReference>
<dbReference type="SUPFAM" id="SSF48592">
    <property type="entry name" value="GroEL equatorial domain-like"/>
    <property type="match status" value="1"/>
</dbReference>
<keyword evidence="5 8" id="KW-0067">ATP-binding</keyword>
<dbReference type="SUPFAM" id="SSF52029">
    <property type="entry name" value="GroEL apical domain-like"/>
    <property type="match status" value="1"/>
</dbReference>
<dbReference type="NCBIfam" id="TIGR02346">
    <property type="entry name" value="chap_CCT_theta"/>
    <property type="match status" value="1"/>
</dbReference>
<comment type="subcellular location">
    <subcellularLocation>
        <location evidence="1">Cytoplasm</location>
    </subcellularLocation>
</comment>
<evidence type="ECO:0000256" key="2">
    <source>
        <dbReference type="ARBA" id="ARBA00008020"/>
    </source>
</evidence>
<evidence type="ECO:0000256" key="1">
    <source>
        <dbReference type="ARBA" id="ARBA00004496"/>
    </source>
</evidence>
<dbReference type="Gene3D" id="3.30.260.10">
    <property type="entry name" value="TCP-1-like chaperonin intermediate domain"/>
    <property type="match status" value="1"/>
</dbReference>
<dbReference type="FunFam" id="3.50.7.10:FF:000008">
    <property type="entry name" value="T-complex protein 1 subunit theta"/>
    <property type="match status" value="1"/>
</dbReference>
<dbReference type="InterPro" id="IPR027413">
    <property type="entry name" value="GROEL-like_equatorial_sf"/>
</dbReference>
<evidence type="ECO:0000313" key="9">
    <source>
        <dbReference type="EMBL" id="VFU66010.1"/>
    </source>
</evidence>
<organism evidence="9">
    <name type="scientific">Salix viminalis</name>
    <name type="common">Common osier</name>
    <name type="synonym">Basket willow</name>
    <dbReference type="NCBI Taxonomy" id="40686"/>
    <lineage>
        <taxon>Eukaryota</taxon>
        <taxon>Viridiplantae</taxon>
        <taxon>Streptophyta</taxon>
        <taxon>Embryophyta</taxon>
        <taxon>Tracheophyta</taxon>
        <taxon>Spermatophyta</taxon>
        <taxon>Magnoliopsida</taxon>
        <taxon>eudicotyledons</taxon>
        <taxon>Gunneridae</taxon>
        <taxon>Pentapetalae</taxon>
        <taxon>rosids</taxon>
        <taxon>fabids</taxon>
        <taxon>Malpighiales</taxon>
        <taxon>Salicaceae</taxon>
        <taxon>Saliceae</taxon>
        <taxon>Salix</taxon>
    </lineage>
</organism>
<keyword evidence="3" id="KW-0963">Cytoplasm</keyword>
<dbReference type="PRINTS" id="PR00304">
    <property type="entry name" value="TCOMPLEXTCP1"/>
</dbReference>
<evidence type="ECO:0000256" key="4">
    <source>
        <dbReference type="ARBA" id="ARBA00022741"/>
    </source>
</evidence>
<accession>A0A6N2NK82</accession>
<dbReference type="PANTHER" id="PTHR11353">
    <property type="entry name" value="CHAPERONIN"/>
    <property type="match status" value="1"/>
</dbReference>
<name>A0A6N2NK82_SALVM</name>
<dbReference type="GO" id="GO:0016887">
    <property type="term" value="F:ATP hydrolysis activity"/>
    <property type="evidence" value="ECO:0007669"/>
    <property type="project" value="InterPro"/>
</dbReference>
<protein>
    <recommendedName>
        <fullName evidence="7">CCT-theta</fullName>
    </recommendedName>
</protein>
<dbReference type="GO" id="GO:0005737">
    <property type="term" value="C:cytoplasm"/>
    <property type="evidence" value="ECO:0007669"/>
    <property type="project" value="UniProtKB-SubCell"/>
</dbReference>